<dbReference type="RefSeq" id="WP_258816570.1">
    <property type="nucleotide sequence ID" value="NZ_JANUGW010000006.1"/>
</dbReference>
<dbReference type="EMBL" id="JANUGW010000006">
    <property type="protein sequence ID" value="MCS0581997.1"/>
    <property type="molecule type" value="Genomic_DNA"/>
</dbReference>
<proteinExistence type="predicted"/>
<name>A0ABT1ZQ00_9BURK</name>
<gene>
    <name evidence="2" type="ORF">NX784_10370</name>
</gene>
<comment type="caution">
    <text evidence="2">The sequence shown here is derived from an EMBL/GenBank/DDBJ whole genome shotgun (WGS) entry which is preliminary data.</text>
</comment>
<evidence type="ECO:0000313" key="2">
    <source>
        <dbReference type="EMBL" id="MCS0581997.1"/>
    </source>
</evidence>
<protein>
    <submittedName>
        <fullName evidence="2">DUF2007 domain-containing protein</fullName>
    </submittedName>
</protein>
<dbReference type="InterPro" id="IPR018551">
    <property type="entry name" value="DUF2007"/>
</dbReference>
<sequence>MQASSDMLNAALTGAPDLARLPGRDLVEVARYLIPLEANLVQGCLAASGVPAVLADAHLVQTDLLLAPALGGVRILVPHDHLQQAQAVLEAFARGEFALGEDADVSGG</sequence>
<dbReference type="Pfam" id="PF09413">
    <property type="entry name" value="DUF2007"/>
    <property type="match status" value="1"/>
</dbReference>
<dbReference type="Proteomes" id="UP001204151">
    <property type="component" value="Unassembled WGS sequence"/>
</dbReference>
<reference evidence="2 3" key="1">
    <citation type="submission" date="2022-08" db="EMBL/GenBank/DDBJ databases">
        <title>Reclassification of Massilia species as members of the genera Telluria, Duganella, Pseudoduganella, Mokoshia gen. nov. and Zemynaea gen. nov. using orthogonal and non-orthogonal genome-based approaches.</title>
        <authorList>
            <person name="Bowman J.P."/>
        </authorList>
    </citation>
    <scope>NUCLEOTIDE SEQUENCE [LARGE SCALE GENOMIC DNA]</scope>
    <source>
        <strain evidence="2 3">JCM 31316</strain>
    </source>
</reference>
<dbReference type="Gene3D" id="3.30.70.790">
    <property type="entry name" value="UreE, C-terminal domain"/>
    <property type="match status" value="1"/>
</dbReference>
<dbReference type="SUPFAM" id="SSF54913">
    <property type="entry name" value="GlnB-like"/>
    <property type="match status" value="1"/>
</dbReference>
<feature type="domain" description="DUF2007" evidence="1">
    <location>
        <begin position="28"/>
        <end position="92"/>
    </location>
</feature>
<accession>A0ABT1ZQ00</accession>
<evidence type="ECO:0000313" key="3">
    <source>
        <dbReference type="Proteomes" id="UP001204151"/>
    </source>
</evidence>
<keyword evidence="3" id="KW-1185">Reference proteome</keyword>
<organism evidence="2 3">
    <name type="scientific">Massilia pinisoli</name>
    <dbReference type="NCBI Taxonomy" id="1772194"/>
    <lineage>
        <taxon>Bacteria</taxon>
        <taxon>Pseudomonadati</taxon>
        <taxon>Pseudomonadota</taxon>
        <taxon>Betaproteobacteria</taxon>
        <taxon>Burkholderiales</taxon>
        <taxon>Oxalobacteraceae</taxon>
        <taxon>Telluria group</taxon>
        <taxon>Massilia</taxon>
    </lineage>
</organism>
<evidence type="ECO:0000259" key="1">
    <source>
        <dbReference type="Pfam" id="PF09413"/>
    </source>
</evidence>
<dbReference type="InterPro" id="IPR011322">
    <property type="entry name" value="N-reg_PII-like_a/b"/>
</dbReference>